<keyword evidence="4" id="KW-1185">Reference proteome</keyword>
<evidence type="ECO:0000313" key="4">
    <source>
        <dbReference type="Proteomes" id="UP001652740"/>
    </source>
</evidence>
<reference evidence="5" key="1">
    <citation type="submission" date="2025-08" db="UniProtKB">
        <authorList>
            <consortium name="RefSeq"/>
        </authorList>
    </citation>
    <scope>IDENTIFICATION</scope>
    <source>
        <tissue evidence="5">Whole larvae</tissue>
    </source>
</reference>
<feature type="domain" description="Galectin" evidence="3">
    <location>
        <begin position="46"/>
        <end position="182"/>
    </location>
</feature>
<dbReference type="InterPro" id="IPR013320">
    <property type="entry name" value="ConA-like_dom_sf"/>
</dbReference>
<name>A0A6J1WL88_GALME</name>
<feature type="region of interest" description="Disordered" evidence="2">
    <location>
        <begin position="15"/>
        <end position="42"/>
    </location>
</feature>
<evidence type="ECO:0000256" key="2">
    <source>
        <dbReference type="SAM" id="MobiDB-lite"/>
    </source>
</evidence>
<keyword evidence="1" id="KW-0430">Lectin</keyword>
<dbReference type="Gene3D" id="2.60.120.200">
    <property type="match status" value="1"/>
</dbReference>
<dbReference type="RefSeq" id="XP_026755329.2">
    <property type="nucleotide sequence ID" value="XM_026899528.3"/>
</dbReference>
<dbReference type="GO" id="GO:0030246">
    <property type="term" value="F:carbohydrate binding"/>
    <property type="evidence" value="ECO:0007669"/>
    <property type="project" value="UniProtKB-KW"/>
</dbReference>
<accession>A0A6J1WL88</accession>
<dbReference type="KEGG" id="gmw:113515360"/>
<evidence type="ECO:0000259" key="3">
    <source>
        <dbReference type="PROSITE" id="PS51304"/>
    </source>
</evidence>
<sequence>MLKACCDCLFGSPEEQQKNERTSATQLNPRNRQLPPWPQPRSQTEKMFLIPKELNPEDEVSIQGTVTNNPNSLTFNVTVENGDYYQLEVNFVENRLFIRKMEENYTEDINGRHENMQATDLLSGLNFNLGFTCGEKNGIGYYIQLKYDGYPLEEFEINNSCNKIRYISLDGDVERVNKLEFMFS</sequence>
<dbReference type="Proteomes" id="UP001652740">
    <property type="component" value="Unplaced"/>
</dbReference>
<evidence type="ECO:0000256" key="1">
    <source>
        <dbReference type="ARBA" id="ARBA00022734"/>
    </source>
</evidence>
<protein>
    <submittedName>
        <fullName evidence="5">Uncharacterized protein LOC113515360 isoform X1</fullName>
    </submittedName>
</protein>
<evidence type="ECO:0000313" key="5">
    <source>
        <dbReference type="RefSeq" id="XP_026755329.2"/>
    </source>
</evidence>
<dbReference type="InterPro" id="IPR001079">
    <property type="entry name" value="Galectin_CRD"/>
</dbReference>
<gene>
    <name evidence="5" type="primary">LOC113515360</name>
</gene>
<dbReference type="InParanoid" id="A0A6J1WL88"/>
<feature type="compositionally biased region" description="Polar residues" evidence="2">
    <location>
        <begin position="22"/>
        <end position="31"/>
    </location>
</feature>
<dbReference type="SUPFAM" id="SSF49899">
    <property type="entry name" value="Concanavalin A-like lectins/glucanases"/>
    <property type="match status" value="1"/>
</dbReference>
<dbReference type="GeneID" id="113515360"/>
<proteinExistence type="predicted"/>
<dbReference type="AlphaFoldDB" id="A0A6J1WL88"/>
<organism evidence="4 5">
    <name type="scientific">Galleria mellonella</name>
    <name type="common">Greater wax moth</name>
    <dbReference type="NCBI Taxonomy" id="7137"/>
    <lineage>
        <taxon>Eukaryota</taxon>
        <taxon>Metazoa</taxon>
        <taxon>Ecdysozoa</taxon>
        <taxon>Arthropoda</taxon>
        <taxon>Hexapoda</taxon>
        <taxon>Insecta</taxon>
        <taxon>Pterygota</taxon>
        <taxon>Neoptera</taxon>
        <taxon>Endopterygota</taxon>
        <taxon>Lepidoptera</taxon>
        <taxon>Glossata</taxon>
        <taxon>Ditrysia</taxon>
        <taxon>Pyraloidea</taxon>
        <taxon>Pyralidae</taxon>
        <taxon>Galleriinae</taxon>
        <taxon>Galleria</taxon>
    </lineage>
</organism>
<dbReference type="PROSITE" id="PS51304">
    <property type="entry name" value="GALECTIN"/>
    <property type="match status" value="1"/>
</dbReference>